<accession>A0AAD8VUW2</accession>
<dbReference type="Gene3D" id="3.80.10.10">
    <property type="entry name" value="Ribonuclease Inhibitor"/>
    <property type="match status" value="1"/>
</dbReference>
<dbReference type="InterPro" id="IPR017441">
    <property type="entry name" value="Protein_kinase_ATP_BS"/>
</dbReference>
<dbReference type="PANTHER" id="PTHR45631">
    <property type="entry name" value="OS07G0107800 PROTEIN-RELATED"/>
    <property type="match status" value="1"/>
</dbReference>
<protein>
    <recommendedName>
        <fullName evidence="2">non-specific serine/threonine protein kinase</fullName>
        <ecNumber evidence="2">2.7.11.1</ecNumber>
    </recommendedName>
</protein>
<dbReference type="Gene3D" id="1.10.510.10">
    <property type="entry name" value="Transferase(Phosphotransferase) domain 1"/>
    <property type="match status" value="1"/>
</dbReference>
<comment type="subcellular location">
    <subcellularLocation>
        <location evidence="1">Cell membrane</location>
        <topology evidence="1">Single-pass membrane protein</topology>
    </subcellularLocation>
</comment>
<keyword evidence="4" id="KW-0597">Phosphoprotein</keyword>
<dbReference type="InterPro" id="IPR032675">
    <property type="entry name" value="LRR_dom_sf"/>
</dbReference>
<sequence>MLILRFFDRNLFSLWIGAVCTAGFISIDCGLQGETGYVDNGTKLVFTPDNGEFTDDAGICHNISSDHITESLETTWYTVRSFAAGARNCYTLRSLVAGLKYLIRARFMYGNYDGLNRPPAFDLHIGVNYWYTVNITEPDAVKLVEAIVVVPDDFVHVCLINTGSGTPFISGLDLRPLKQTIYPQVTKAQGILLFQRRNFCSADKNNVIRYPDDPHDRLWFPMVNEKLWTGISTTKKVLNRENDLFDAPSAVLQTAITPRNLSQIRFSWKPQPQRTDPSPAYFAIMHFTELELLPSNVVREFYIDLNGKLWHRDAIVTPAYLYTSSSYNTIASRKRQYDIFINPTANSTLPPIINALELYSVMPTTNLGADFADVSAIMEIKAKYQVRRNWMGDPCGPGTAMVWDTLTCNYTIAAPPRITRVDLSSSRLNGDISSSFADLKAVQYLNLSTNNLLGSIPDALSQLSSLTVLDLSSNQLSGSIPYGLLRRVQDGSLNLRYDNNRDLCTNENPCQRIKRKSGLAMYIAIPTVVIILIAAVALIFCFRRRKKQGLMNNSVKPQNEIMTSYTSYTDNSLQLENRRFTYEELEMITNNFQEVLGQGGFAKVYNGFLEDGSQVAVKLLSNSSIQGVSEFLAEAQILTRIHHKNLVSLIGYCKDGDCMALVYEYMSEGTLQEHIEGRKYHGGCLPWKQRLQIALESAQGIEYLHKGCNPPLIHRDVKATNILLNTRMEAKIADFGLSKAFKGGSQHVSTEKVVGTPGYVDPEYHATMQLTAKSDVYSFGVVLLELVTGKLAILREPEVAPIGIIQWARKRMARGNIESVVDARMGGIYDVNSVWKVVEIALKCSAYASTQRPTITNVVAQLQECIELEEGPADEGVNDSFYTGDRSDSPNLSYGDYVSDQCTNISQNKISFQMKHDVTGIAAMPTGPTTR</sequence>
<reference evidence="21" key="1">
    <citation type="submission" date="2023-07" db="EMBL/GenBank/DDBJ databases">
        <title>A chromosome-level genome assembly of Lolium multiflorum.</title>
        <authorList>
            <person name="Chen Y."/>
            <person name="Copetti D."/>
            <person name="Kolliker R."/>
            <person name="Studer B."/>
        </authorList>
    </citation>
    <scope>NUCLEOTIDE SEQUENCE</scope>
    <source>
        <strain evidence="21">02402/16</strain>
        <tissue evidence="21">Leaf</tissue>
    </source>
</reference>
<dbReference type="Gene3D" id="3.30.200.20">
    <property type="entry name" value="Phosphorylase Kinase, domain 1"/>
    <property type="match status" value="1"/>
</dbReference>
<dbReference type="InterPro" id="IPR024788">
    <property type="entry name" value="Malectin-like_Carb-bd_dom"/>
</dbReference>
<keyword evidence="3" id="KW-0723">Serine/threonine-protein kinase</keyword>
<keyword evidence="11" id="KW-0418">Kinase</keyword>
<keyword evidence="5" id="KW-0433">Leucine-rich repeat</keyword>
<feature type="binding site" evidence="18">
    <location>
        <position position="618"/>
    </location>
    <ligand>
        <name>ATP</name>
        <dbReference type="ChEBI" id="CHEBI:30616"/>
    </ligand>
</feature>
<evidence type="ECO:0000256" key="4">
    <source>
        <dbReference type="ARBA" id="ARBA00022553"/>
    </source>
</evidence>
<evidence type="ECO:0000256" key="15">
    <source>
        <dbReference type="ARBA" id="ARBA00023170"/>
    </source>
</evidence>
<dbReference type="GO" id="GO:0005524">
    <property type="term" value="F:ATP binding"/>
    <property type="evidence" value="ECO:0007669"/>
    <property type="project" value="UniProtKB-UniRule"/>
</dbReference>
<dbReference type="PROSITE" id="PS00107">
    <property type="entry name" value="PROTEIN_KINASE_ATP"/>
    <property type="match status" value="1"/>
</dbReference>
<evidence type="ECO:0000256" key="19">
    <source>
        <dbReference type="SAM" id="Phobius"/>
    </source>
</evidence>
<dbReference type="AlphaFoldDB" id="A0AAD8VUW2"/>
<evidence type="ECO:0000256" key="9">
    <source>
        <dbReference type="ARBA" id="ARBA00022737"/>
    </source>
</evidence>
<keyword evidence="22" id="KW-1185">Reference proteome</keyword>
<dbReference type="InterPro" id="IPR000719">
    <property type="entry name" value="Prot_kinase_dom"/>
</dbReference>
<dbReference type="EC" id="2.7.11.1" evidence="2"/>
<keyword evidence="15" id="KW-0675">Receptor</keyword>
<proteinExistence type="predicted"/>
<dbReference type="Pfam" id="PF12819">
    <property type="entry name" value="Malectin_like"/>
    <property type="match status" value="1"/>
</dbReference>
<feature type="transmembrane region" description="Helical" evidence="19">
    <location>
        <begin position="519"/>
        <end position="542"/>
    </location>
</feature>
<dbReference type="InterPro" id="IPR001611">
    <property type="entry name" value="Leu-rich_rpt"/>
</dbReference>
<comment type="catalytic activity">
    <reaction evidence="16">
        <text>L-threonyl-[protein] + ATP = O-phospho-L-threonyl-[protein] + ADP + H(+)</text>
        <dbReference type="Rhea" id="RHEA:46608"/>
        <dbReference type="Rhea" id="RHEA-COMP:11060"/>
        <dbReference type="Rhea" id="RHEA-COMP:11605"/>
        <dbReference type="ChEBI" id="CHEBI:15378"/>
        <dbReference type="ChEBI" id="CHEBI:30013"/>
        <dbReference type="ChEBI" id="CHEBI:30616"/>
        <dbReference type="ChEBI" id="CHEBI:61977"/>
        <dbReference type="ChEBI" id="CHEBI:456216"/>
        <dbReference type="EC" id="2.7.11.1"/>
    </reaction>
</comment>
<keyword evidence="14 19" id="KW-0472">Membrane</keyword>
<evidence type="ECO:0000313" key="22">
    <source>
        <dbReference type="Proteomes" id="UP001231189"/>
    </source>
</evidence>
<evidence type="ECO:0000256" key="3">
    <source>
        <dbReference type="ARBA" id="ARBA00022527"/>
    </source>
</evidence>
<feature type="domain" description="Protein kinase" evidence="20">
    <location>
        <begin position="590"/>
        <end position="866"/>
    </location>
</feature>
<dbReference type="FunFam" id="3.30.200.20:FF:000394">
    <property type="entry name" value="Leucine-rich repeat receptor-like protein kinase"/>
    <property type="match status" value="1"/>
</dbReference>
<gene>
    <name evidence="21" type="ORF">QYE76_024213</name>
</gene>
<organism evidence="21 22">
    <name type="scientific">Lolium multiflorum</name>
    <name type="common">Italian ryegrass</name>
    <name type="synonym">Lolium perenne subsp. multiflorum</name>
    <dbReference type="NCBI Taxonomy" id="4521"/>
    <lineage>
        <taxon>Eukaryota</taxon>
        <taxon>Viridiplantae</taxon>
        <taxon>Streptophyta</taxon>
        <taxon>Embryophyta</taxon>
        <taxon>Tracheophyta</taxon>
        <taxon>Spermatophyta</taxon>
        <taxon>Magnoliopsida</taxon>
        <taxon>Liliopsida</taxon>
        <taxon>Poales</taxon>
        <taxon>Poaceae</taxon>
        <taxon>BOP clade</taxon>
        <taxon>Pooideae</taxon>
        <taxon>Poodae</taxon>
        <taxon>Poeae</taxon>
        <taxon>Poeae Chloroplast Group 2 (Poeae type)</taxon>
        <taxon>Loliodinae</taxon>
        <taxon>Loliinae</taxon>
        <taxon>Lolium</taxon>
    </lineage>
</organism>
<evidence type="ECO:0000256" key="18">
    <source>
        <dbReference type="PROSITE-ProRule" id="PRU10141"/>
    </source>
</evidence>
<dbReference type="SUPFAM" id="SSF56112">
    <property type="entry name" value="Protein kinase-like (PK-like)"/>
    <property type="match status" value="1"/>
</dbReference>
<dbReference type="FunFam" id="3.80.10.10:FF:000129">
    <property type="entry name" value="Leucine-rich repeat receptor-like kinase"/>
    <property type="match status" value="1"/>
</dbReference>
<comment type="catalytic activity">
    <reaction evidence="17">
        <text>L-seryl-[protein] + ATP = O-phospho-L-seryl-[protein] + ADP + H(+)</text>
        <dbReference type="Rhea" id="RHEA:17989"/>
        <dbReference type="Rhea" id="RHEA-COMP:9863"/>
        <dbReference type="Rhea" id="RHEA-COMP:11604"/>
        <dbReference type="ChEBI" id="CHEBI:15378"/>
        <dbReference type="ChEBI" id="CHEBI:29999"/>
        <dbReference type="ChEBI" id="CHEBI:30616"/>
        <dbReference type="ChEBI" id="CHEBI:83421"/>
        <dbReference type="ChEBI" id="CHEBI:456216"/>
        <dbReference type="EC" id="2.7.11.1"/>
    </reaction>
</comment>
<evidence type="ECO:0000256" key="10">
    <source>
        <dbReference type="ARBA" id="ARBA00022741"/>
    </source>
</evidence>
<evidence type="ECO:0000256" key="13">
    <source>
        <dbReference type="ARBA" id="ARBA00022989"/>
    </source>
</evidence>
<dbReference type="EMBL" id="JAUUTY010000006">
    <property type="protein sequence ID" value="KAK1618696.1"/>
    <property type="molecule type" value="Genomic_DNA"/>
</dbReference>
<evidence type="ECO:0000256" key="5">
    <source>
        <dbReference type="ARBA" id="ARBA00022614"/>
    </source>
</evidence>
<keyword evidence="10 18" id="KW-0547">Nucleotide-binding</keyword>
<dbReference type="SMART" id="SM00220">
    <property type="entry name" value="S_TKc"/>
    <property type="match status" value="1"/>
</dbReference>
<dbReference type="PANTHER" id="PTHR45631:SF114">
    <property type="entry name" value="OS05G0525800 PROTEIN"/>
    <property type="match status" value="1"/>
</dbReference>
<evidence type="ECO:0000259" key="20">
    <source>
        <dbReference type="PROSITE" id="PS50011"/>
    </source>
</evidence>
<dbReference type="PROSITE" id="PS00108">
    <property type="entry name" value="PROTEIN_KINASE_ST"/>
    <property type="match status" value="1"/>
</dbReference>
<comment type="caution">
    <text evidence="21">The sequence shown here is derived from an EMBL/GenBank/DDBJ whole genome shotgun (WGS) entry which is preliminary data.</text>
</comment>
<keyword evidence="6" id="KW-0808">Transferase</keyword>
<evidence type="ECO:0000256" key="12">
    <source>
        <dbReference type="ARBA" id="ARBA00022840"/>
    </source>
</evidence>
<dbReference type="InterPro" id="IPR011009">
    <property type="entry name" value="Kinase-like_dom_sf"/>
</dbReference>
<keyword evidence="9" id="KW-0677">Repeat</keyword>
<dbReference type="PROSITE" id="PS50011">
    <property type="entry name" value="PROTEIN_KINASE_DOM"/>
    <property type="match status" value="1"/>
</dbReference>
<dbReference type="Pfam" id="PF13855">
    <property type="entry name" value="LRR_8"/>
    <property type="match status" value="1"/>
</dbReference>
<evidence type="ECO:0000313" key="21">
    <source>
        <dbReference type="EMBL" id="KAK1618696.1"/>
    </source>
</evidence>
<evidence type="ECO:0000256" key="8">
    <source>
        <dbReference type="ARBA" id="ARBA00022729"/>
    </source>
</evidence>
<evidence type="ECO:0000256" key="1">
    <source>
        <dbReference type="ARBA" id="ARBA00004162"/>
    </source>
</evidence>
<dbReference type="GO" id="GO:0005886">
    <property type="term" value="C:plasma membrane"/>
    <property type="evidence" value="ECO:0007669"/>
    <property type="project" value="UniProtKB-SubCell"/>
</dbReference>
<evidence type="ECO:0000256" key="2">
    <source>
        <dbReference type="ARBA" id="ARBA00012513"/>
    </source>
</evidence>
<keyword evidence="8" id="KW-0732">Signal</keyword>
<keyword evidence="7 19" id="KW-0812">Transmembrane</keyword>
<evidence type="ECO:0000256" key="6">
    <source>
        <dbReference type="ARBA" id="ARBA00022679"/>
    </source>
</evidence>
<dbReference type="Proteomes" id="UP001231189">
    <property type="component" value="Unassembled WGS sequence"/>
</dbReference>
<keyword evidence="13 19" id="KW-1133">Transmembrane helix</keyword>
<name>A0AAD8VUW2_LOLMU</name>
<dbReference type="InterPro" id="IPR008271">
    <property type="entry name" value="Ser/Thr_kinase_AS"/>
</dbReference>
<evidence type="ECO:0000256" key="16">
    <source>
        <dbReference type="ARBA" id="ARBA00047899"/>
    </source>
</evidence>
<evidence type="ECO:0000256" key="11">
    <source>
        <dbReference type="ARBA" id="ARBA00022777"/>
    </source>
</evidence>
<dbReference type="SUPFAM" id="SSF52058">
    <property type="entry name" value="L domain-like"/>
    <property type="match status" value="1"/>
</dbReference>
<dbReference type="Pfam" id="PF07714">
    <property type="entry name" value="PK_Tyr_Ser-Thr"/>
    <property type="match status" value="1"/>
</dbReference>
<evidence type="ECO:0000256" key="7">
    <source>
        <dbReference type="ARBA" id="ARBA00022692"/>
    </source>
</evidence>
<evidence type="ECO:0000256" key="17">
    <source>
        <dbReference type="ARBA" id="ARBA00048679"/>
    </source>
</evidence>
<dbReference type="GO" id="GO:0004674">
    <property type="term" value="F:protein serine/threonine kinase activity"/>
    <property type="evidence" value="ECO:0007669"/>
    <property type="project" value="UniProtKB-KW"/>
</dbReference>
<dbReference type="InterPro" id="IPR001245">
    <property type="entry name" value="Ser-Thr/Tyr_kinase_cat_dom"/>
</dbReference>
<evidence type="ECO:0000256" key="14">
    <source>
        <dbReference type="ARBA" id="ARBA00023136"/>
    </source>
</evidence>
<keyword evidence="12 18" id="KW-0067">ATP-binding</keyword>
<dbReference type="FunFam" id="1.10.510.10:FF:000146">
    <property type="entry name" value="LRR receptor-like serine/threonine-protein kinase IOS1"/>
    <property type="match status" value="1"/>
</dbReference>